<keyword evidence="2" id="KW-0433">Leucine-rich repeat</keyword>
<dbReference type="GO" id="GO:0016020">
    <property type="term" value="C:membrane"/>
    <property type="evidence" value="ECO:0007669"/>
    <property type="project" value="UniProtKB-SubCell"/>
</dbReference>
<evidence type="ECO:0000256" key="6">
    <source>
        <dbReference type="ARBA" id="ARBA00023136"/>
    </source>
</evidence>
<dbReference type="PANTHER" id="PTHR27008:SF577">
    <property type="entry name" value="PROTEIN KINASE DOMAIN-CONTAINING PROTEIN"/>
    <property type="match status" value="1"/>
</dbReference>
<keyword evidence="7" id="KW-0547">Nucleotide-binding</keyword>
<feature type="binding site" evidence="7">
    <location>
        <position position="338"/>
    </location>
    <ligand>
        <name>ATP</name>
        <dbReference type="ChEBI" id="CHEBI:30616"/>
    </ligand>
</feature>
<dbReference type="InterPro" id="IPR032675">
    <property type="entry name" value="LRR_dom_sf"/>
</dbReference>
<dbReference type="GO" id="GO:0005524">
    <property type="term" value="F:ATP binding"/>
    <property type="evidence" value="ECO:0007669"/>
    <property type="project" value="UniProtKB-UniRule"/>
</dbReference>
<dbReference type="SUPFAM" id="SSF52058">
    <property type="entry name" value="L domain-like"/>
    <property type="match status" value="1"/>
</dbReference>
<proteinExistence type="predicted"/>
<accession>A0ABC8U6W2</accession>
<dbReference type="InterPro" id="IPR001611">
    <property type="entry name" value="Leu-rich_rpt"/>
</dbReference>
<gene>
    <name evidence="10" type="ORF">ILEXP_LOCUS47286</name>
</gene>
<dbReference type="InterPro" id="IPR011009">
    <property type="entry name" value="Kinase-like_dom_sf"/>
</dbReference>
<dbReference type="PANTHER" id="PTHR27008">
    <property type="entry name" value="OS04G0122200 PROTEIN"/>
    <property type="match status" value="1"/>
</dbReference>
<dbReference type="PROSITE" id="PS50011">
    <property type="entry name" value="PROTEIN_KINASE_DOM"/>
    <property type="match status" value="1"/>
</dbReference>
<dbReference type="InterPro" id="IPR000719">
    <property type="entry name" value="Prot_kinase_dom"/>
</dbReference>
<evidence type="ECO:0000256" key="1">
    <source>
        <dbReference type="ARBA" id="ARBA00004370"/>
    </source>
</evidence>
<evidence type="ECO:0000313" key="10">
    <source>
        <dbReference type="EMBL" id="CAK9177397.1"/>
    </source>
</evidence>
<keyword evidence="3 8" id="KW-0812">Transmembrane</keyword>
<dbReference type="Pfam" id="PF07714">
    <property type="entry name" value="PK_Tyr_Ser-Thr"/>
    <property type="match status" value="1"/>
</dbReference>
<dbReference type="InterPro" id="IPR001245">
    <property type="entry name" value="Ser-Thr/Tyr_kinase_cat_dom"/>
</dbReference>
<evidence type="ECO:0000256" key="5">
    <source>
        <dbReference type="ARBA" id="ARBA00022989"/>
    </source>
</evidence>
<keyword evidence="5 8" id="KW-1133">Transmembrane helix</keyword>
<dbReference type="Pfam" id="PF00560">
    <property type="entry name" value="LRR_1"/>
    <property type="match status" value="3"/>
</dbReference>
<protein>
    <recommendedName>
        <fullName evidence="9">Protein kinase domain-containing protein</fullName>
    </recommendedName>
</protein>
<comment type="caution">
    <text evidence="10">The sequence shown here is derived from an EMBL/GenBank/DDBJ whole genome shotgun (WGS) entry which is preliminary data.</text>
</comment>
<dbReference type="FunFam" id="3.80.10.10:FF:000383">
    <property type="entry name" value="Leucine-rich repeat receptor protein kinase EMS1"/>
    <property type="match status" value="1"/>
</dbReference>
<name>A0ABC8U6W2_9AQUA</name>
<evidence type="ECO:0000256" key="3">
    <source>
        <dbReference type="ARBA" id="ARBA00022692"/>
    </source>
</evidence>
<dbReference type="InterPro" id="IPR017441">
    <property type="entry name" value="Protein_kinase_ATP_BS"/>
</dbReference>
<dbReference type="Pfam" id="PF08263">
    <property type="entry name" value="LRRNT_2"/>
    <property type="match status" value="1"/>
</dbReference>
<comment type="subcellular location">
    <subcellularLocation>
        <location evidence="1">Membrane</location>
    </subcellularLocation>
</comment>
<evidence type="ECO:0000259" key="9">
    <source>
        <dbReference type="PROSITE" id="PS50011"/>
    </source>
</evidence>
<evidence type="ECO:0000256" key="4">
    <source>
        <dbReference type="ARBA" id="ARBA00022737"/>
    </source>
</evidence>
<organism evidence="10 11">
    <name type="scientific">Ilex paraguariensis</name>
    <name type="common">yerba mate</name>
    <dbReference type="NCBI Taxonomy" id="185542"/>
    <lineage>
        <taxon>Eukaryota</taxon>
        <taxon>Viridiplantae</taxon>
        <taxon>Streptophyta</taxon>
        <taxon>Embryophyta</taxon>
        <taxon>Tracheophyta</taxon>
        <taxon>Spermatophyta</taxon>
        <taxon>Magnoliopsida</taxon>
        <taxon>eudicotyledons</taxon>
        <taxon>Gunneridae</taxon>
        <taxon>Pentapetalae</taxon>
        <taxon>asterids</taxon>
        <taxon>campanulids</taxon>
        <taxon>Aquifoliales</taxon>
        <taxon>Aquifoliaceae</taxon>
        <taxon>Ilex</taxon>
    </lineage>
</organism>
<dbReference type="InterPro" id="IPR051809">
    <property type="entry name" value="Plant_receptor-like_S/T_kinase"/>
</dbReference>
<dbReference type="Gene3D" id="3.30.200.20">
    <property type="entry name" value="Phosphorylase Kinase, domain 1"/>
    <property type="match status" value="1"/>
</dbReference>
<dbReference type="AlphaFoldDB" id="A0ABC8U6W2"/>
<reference evidence="10 11" key="1">
    <citation type="submission" date="2024-02" db="EMBL/GenBank/DDBJ databases">
        <authorList>
            <person name="Vignale AGUSTIN F."/>
            <person name="Sosa J E."/>
            <person name="Modenutti C."/>
        </authorList>
    </citation>
    <scope>NUCLEOTIDE SEQUENCE [LARGE SCALE GENOMIC DNA]</scope>
</reference>
<dbReference type="FunFam" id="3.30.200.20:FF:000432">
    <property type="entry name" value="LRR receptor-like serine/threonine-protein kinase EFR"/>
    <property type="match status" value="1"/>
</dbReference>
<dbReference type="PROSITE" id="PS00107">
    <property type="entry name" value="PROTEIN_KINASE_ATP"/>
    <property type="match status" value="1"/>
</dbReference>
<keyword evidence="6 8" id="KW-0472">Membrane</keyword>
<feature type="transmembrane region" description="Helical" evidence="8">
    <location>
        <begin position="6"/>
        <end position="24"/>
    </location>
</feature>
<keyword evidence="4" id="KW-0677">Repeat</keyword>
<dbReference type="EMBL" id="CAUOFW020007057">
    <property type="protein sequence ID" value="CAK9177397.1"/>
    <property type="molecule type" value="Genomic_DNA"/>
</dbReference>
<dbReference type="Gene3D" id="3.80.10.10">
    <property type="entry name" value="Ribonuclease Inhibitor"/>
    <property type="match status" value="2"/>
</dbReference>
<dbReference type="FunFam" id="3.80.10.10:FF:000565">
    <property type="entry name" value="Leucine-rich repeat receptor-like kinase protein FLORAL ORGAN NUMBER1"/>
    <property type="match status" value="1"/>
</dbReference>
<keyword evidence="11" id="KW-1185">Reference proteome</keyword>
<evidence type="ECO:0000256" key="2">
    <source>
        <dbReference type="ARBA" id="ARBA00022614"/>
    </source>
</evidence>
<evidence type="ECO:0000256" key="7">
    <source>
        <dbReference type="PROSITE-ProRule" id="PRU10141"/>
    </source>
</evidence>
<evidence type="ECO:0000256" key="8">
    <source>
        <dbReference type="SAM" id="Phobius"/>
    </source>
</evidence>
<keyword evidence="7" id="KW-0067">ATP-binding</keyword>
<evidence type="ECO:0000313" key="11">
    <source>
        <dbReference type="Proteomes" id="UP001642360"/>
    </source>
</evidence>
<feature type="transmembrane region" description="Helical" evidence="8">
    <location>
        <begin position="247"/>
        <end position="275"/>
    </location>
</feature>
<dbReference type="Proteomes" id="UP001642360">
    <property type="component" value="Unassembled WGS sequence"/>
</dbReference>
<dbReference type="SUPFAM" id="SSF56112">
    <property type="entry name" value="Protein kinase-like (PK-like)"/>
    <property type="match status" value="1"/>
</dbReference>
<sequence>MNKTSFWFVAHINTSFLLCLVLGFPQIGNSVRHGNVTDRLALIAFKATIANDPLGAMSSWNESIHFCQWYGVTCGHRHQRVIKLDLSHQTLSGIMSPHIGNLSFLRILVLRNNSFRGEIPPELGHLRRLERLYLHRNSFRGEIPASISRYSNLKTFAAYFNKLVGKIPMELGSLSKLQLLAVNKNNLTGIIPPSFGNLSSLVQLFLYSNNLVGGIPKELGQVTKLEIVAVVAEFQLPKCKSRRSKNIFLTFTFKLVISIVSGLLGLTLALGFLFISRFRKTNKKSSSDLIGNSLLKVSYQSLLQATNGFSTTNLIGMGSFGSVYKGILDPDGTIIAVKVLNLSHHGASKSFIAECETLRSIRHRNLVKVLTACSGIDYRGNDFKALVYEFMENGSLEGYLHPNQIEDLEVKPSSESKHWH</sequence>
<feature type="domain" description="Protein kinase" evidence="9">
    <location>
        <begin position="309"/>
        <end position="420"/>
    </location>
</feature>
<dbReference type="InterPro" id="IPR013210">
    <property type="entry name" value="LRR_N_plant-typ"/>
</dbReference>